<sequence length="41" mass="4546">MPNQQWNIGISWCFSTSDFPSSFAGKSAEESARQASIKLTH</sequence>
<dbReference type="Proteomes" id="UP000041770">
    <property type="component" value="Unassembled WGS sequence"/>
</dbReference>
<evidence type="ECO:0000313" key="2">
    <source>
        <dbReference type="Proteomes" id="UP000041770"/>
    </source>
</evidence>
<gene>
    <name evidence="1" type="ORF">ERS013200_01706</name>
</gene>
<dbReference type="AlphaFoldDB" id="A0A655Z155"/>
<organism evidence="1 2">
    <name type="scientific">Vibrio cholerae</name>
    <dbReference type="NCBI Taxonomy" id="666"/>
    <lineage>
        <taxon>Bacteria</taxon>
        <taxon>Pseudomonadati</taxon>
        <taxon>Pseudomonadota</taxon>
        <taxon>Gammaproteobacteria</taxon>
        <taxon>Vibrionales</taxon>
        <taxon>Vibrionaceae</taxon>
        <taxon>Vibrio</taxon>
    </lineage>
</organism>
<accession>A0A655Z155</accession>
<evidence type="ECO:0000313" key="1">
    <source>
        <dbReference type="EMBL" id="CSC57150.1"/>
    </source>
</evidence>
<reference evidence="1 2" key="1">
    <citation type="submission" date="2015-07" db="EMBL/GenBank/DDBJ databases">
        <authorList>
            <consortium name="Pathogen Informatics"/>
        </authorList>
    </citation>
    <scope>NUCLEOTIDE SEQUENCE [LARGE SCALE GENOMIC DNA]</scope>
    <source>
        <strain evidence="1 2">A316</strain>
    </source>
</reference>
<proteinExistence type="predicted"/>
<name>A0A655Z155_VIBCL</name>
<dbReference type="EMBL" id="CWQY01000009">
    <property type="protein sequence ID" value="CSC57150.1"/>
    <property type="molecule type" value="Genomic_DNA"/>
</dbReference>
<protein>
    <submittedName>
        <fullName evidence="1">Uncharacterized protein</fullName>
    </submittedName>
</protein>